<dbReference type="InterPro" id="IPR039331">
    <property type="entry name" value="PAPs-like"/>
</dbReference>
<dbReference type="InterPro" id="IPR029052">
    <property type="entry name" value="Metallo-depent_PP-like"/>
</dbReference>
<dbReference type="AlphaFoldDB" id="A0A162UJM8"/>
<evidence type="ECO:0000256" key="2">
    <source>
        <dbReference type="SAM" id="SignalP"/>
    </source>
</evidence>
<dbReference type="GO" id="GO:0003993">
    <property type="term" value="F:acid phosphatase activity"/>
    <property type="evidence" value="ECO:0007669"/>
    <property type="project" value="InterPro"/>
</dbReference>
<evidence type="ECO:0000313" key="5">
    <source>
        <dbReference type="Proteomes" id="UP000076603"/>
    </source>
</evidence>
<name>A0A162UJM8_9CLOT</name>
<dbReference type="InterPro" id="IPR004843">
    <property type="entry name" value="Calcineurin-like_PHP"/>
</dbReference>
<accession>A0A162UJM8</accession>
<dbReference type="Proteomes" id="UP000076603">
    <property type="component" value="Unassembled WGS sequence"/>
</dbReference>
<sequence>MKKTIKSFVIILIAFIGISGVSYANSLEKTNEVNLGYSSDKLKNNKNKKITVGTNGTQGLPAEIVNANPDFIAPEVLGRPTDTSITVNVVPVKKIELYIEYGTEPQKYKNQTERITAEASIPTEILIEKLQSNTHYYYRIRYREVGGDSFATSKENSFITQRTSGSTFTFDIQGDSHPERRQQFNPELYLQTMHNVQKDKPDFYLTIGDDFSVDTMKTITKNAVEQLYINQRKFLGIVGSSSPIFLVNGNHEQAAKYVLDGTANNAAVWGQNARNNYFSEPAPDNFYTGDKETVDLIGQLRDYYSWTWGDALFVVIDPYWHSSVPVDNVLKGGEKRSDMWGITLGDEQYQWLKKTLEESKSKYKFVFTHHVLGTGRGGTDIADEYEWGGKNKKGVWEFDKKRPGWELPIQQLMAKNGVTIFFQGHDHIFVKQQLDGVIYQTLPEPADPNYALYNADAYKSDVKYANSGHVRVTVSVDQVKVDYIKSLLTKDEINGHTNGEVVYSYTVLPK</sequence>
<dbReference type="OrthoDB" id="9809781at2"/>
<dbReference type="STRING" id="1121326.CLMAG_10480"/>
<keyword evidence="5" id="KW-1185">Reference proteome</keyword>
<feature type="signal peptide" evidence="2">
    <location>
        <begin position="1"/>
        <end position="24"/>
    </location>
</feature>
<dbReference type="EMBL" id="LWAE01000001">
    <property type="protein sequence ID" value="KZL93995.1"/>
    <property type="molecule type" value="Genomic_DNA"/>
</dbReference>
<dbReference type="Gene3D" id="3.60.21.10">
    <property type="match status" value="1"/>
</dbReference>
<protein>
    <submittedName>
        <fullName evidence="4">PhoD-like phosphatase</fullName>
    </submittedName>
</protein>
<feature type="domain" description="Calcineurin-like phosphoesterase" evidence="3">
    <location>
        <begin position="170"/>
        <end position="428"/>
    </location>
</feature>
<proteinExistence type="predicted"/>
<dbReference type="PANTHER" id="PTHR22953">
    <property type="entry name" value="ACID PHOSPHATASE RELATED"/>
    <property type="match status" value="1"/>
</dbReference>
<dbReference type="RefSeq" id="WP_066618812.1">
    <property type="nucleotide sequence ID" value="NZ_FQXL01000010.1"/>
</dbReference>
<feature type="chain" id="PRO_5039603203" evidence="2">
    <location>
        <begin position="25"/>
        <end position="510"/>
    </location>
</feature>
<keyword evidence="1 2" id="KW-0732">Signal</keyword>
<evidence type="ECO:0000256" key="1">
    <source>
        <dbReference type="ARBA" id="ARBA00022729"/>
    </source>
</evidence>
<evidence type="ECO:0000259" key="3">
    <source>
        <dbReference type="Pfam" id="PF00149"/>
    </source>
</evidence>
<dbReference type="PANTHER" id="PTHR22953:SF153">
    <property type="entry name" value="PURPLE ACID PHOSPHATASE"/>
    <property type="match status" value="1"/>
</dbReference>
<evidence type="ECO:0000313" key="4">
    <source>
        <dbReference type="EMBL" id="KZL93995.1"/>
    </source>
</evidence>
<reference evidence="4 5" key="1">
    <citation type="submission" date="2016-04" db="EMBL/GenBank/DDBJ databases">
        <title>Genome sequence of Clostridium magnum DSM 2767.</title>
        <authorList>
            <person name="Poehlein A."/>
            <person name="Uhlig R."/>
            <person name="Fischer R."/>
            <person name="Bahl H."/>
            <person name="Daniel R."/>
        </authorList>
    </citation>
    <scope>NUCLEOTIDE SEQUENCE [LARGE SCALE GENOMIC DNA]</scope>
    <source>
        <strain evidence="4 5">DSM 2767</strain>
    </source>
</reference>
<comment type="caution">
    <text evidence="4">The sequence shown here is derived from an EMBL/GenBank/DDBJ whole genome shotgun (WGS) entry which is preliminary data.</text>
</comment>
<dbReference type="Pfam" id="PF00149">
    <property type="entry name" value="Metallophos"/>
    <property type="match status" value="1"/>
</dbReference>
<organism evidence="4 5">
    <name type="scientific">Clostridium magnum DSM 2767</name>
    <dbReference type="NCBI Taxonomy" id="1121326"/>
    <lineage>
        <taxon>Bacteria</taxon>
        <taxon>Bacillati</taxon>
        <taxon>Bacillota</taxon>
        <taxon>Clostridia</taxon>
        <taxon>Eubacteriales</taxon>
        <taxon>Clostridiaceae</taxon>
        <taxon>Clostridium</taxon>
    </lineage>
</organism>
<dbReference type="PATRIC" id="fig|1121326.3.peg.1005"/>
<dbReference type="SUPFAM" id="SSF56300">
    <property type="entry name" value="Metallo-dependent phosphatases"/>
    <property type="match status" value="1"/>
</dbReference>
<gene>
    <name evidence="4" type="ORF">CLMAG_10480</name>
</gene>